<dbReference type="GeneID" id="108618651"/>
<dbReference type="RefSeq" id="XP_017870230.1">
    <property type="nucleotide sequence ID" value="XM_018014741.1"/>
</dbReference>
<name>A0ABM1PSP4_DROAR</name>
<dbReference type="Proteomes" id="UP000694904">
    <property type="component" value="Chromosome X"/>
</dbReference>
<evidence type="ECO:0000313" key="2">
    <source>
        <dbReference type="RefSeq" id="XP_017870230.1"/>
    </source>
</evidence>
<gene>
    <name evidence="2" type="primary">LOC108618651</name>
</gene>
<keyword evidence="1" id="KW-1185">Reference proteome</keyword>
<feature type="non-terminal residue" evidence="2">
    <location>
        <position position="1"/>
    </location>
</feature>
<accession>A0ABM1PSP4</accession>
<sequence length="67" mass="8131">QEQQQQLLAQQHLQQQQQQLLPQYQQLLPQVHQHFDYSQQLSSFHDHAHTQNAYVTQPSREFQAPYY</sequence>
<evidence type="ECO:0000313" key="1">
    <source>
        <dbReference type="Proteomes" id="UP000694904"/>
    </source>
</evidence>
<reference evidence="1" key="1">
    <citation type="journal article" date="1997" name="Nucleic Acids Res.">
        <title>tRNAscan-SE: a program for improved detection of transfer RNA genes in genomic sequence.</title>
        <authorList>
            <person name="Lowe T.M."/>
            <person name="Eddy S.R."/>
        </authorList>
    </citation>
    <scope>NUCLEOTIDE SEQUENCE [LARGE SCALE GENOMIC DNA]</scope>
</reference>
<proteinExistence type="predicted"/>
<reference evidence="1" key="2">
    <citation type="journal article" date="2016" name="G3 (Bethesda)">
        <title>Genome Evolution in Three Species of Cactophilic Drosophila.</title>
        <authorList>
            <person name="Sanchez-Flores A."/>
            <person name="Penazola F."/>
            <person name="Carpinteyro-Ponce J."/>
            <person name="Nazario-Yepiz N."/>
            <person name="Abreu-Goodger C."/>
            <person name="Machado C.A."/>
            <person name="Markow T.A."/>
        </authorList>
    </citation>
    <scope>NUCLEOTIDE SEQUENCE [LARGE SCALE GENOMIC DNA]</scope>
</reference>
<reference evidence="2" key="3">
    <citation type="submission" date="2025-08" db="UniProtKB">
        <authorList>
            <consortium name="RefSeq"/>
        </authorList>
    </citation>
    <scope>IDENTIFICATION</scope>
    <source>
        <tissue evidence="2">Whole organism</tissue>
    </source>
</reference>
<organism evidence="1 2">
    <name type="scientific">Drosophila arizonae</name>
    <name type="common">Fruit fly</name>
    <dbReference type="NCBI Taxonomy" id="7263"/>
    <lineage>
        <taxon>Eukaryota</taxon>
        <taxon>Metazoa</taxon>
        <taxon>Ecdysozoa</taxon>
        <taxon>Arthropoda</taxon>
        <taxon>Hexapoda</taxon>
        <taxon>Insecta</taxon>
        <taxon>Pterygota</taxon>
        <taxon>Neoptera</taxon>
        <taxon>Endopterygota</taxon>
        <taxon>Diptera</taxon>
        <taxon>Brachycera</taxon>
        <taxon>Muscomorpha</taxon>
        <taxon>Ephydroidea</taxon>
        <taxon>Drosophilidae</taxon>
        <taxon>Drosophila</taxon>
    </lineage>
</organism>
<protein>
    <submittedName>
        <fullName evidence="2">Sex-determining region Y protein-like</fullName>
    </submittedName>
</protein>